<proteinExistence type="predicted"/>
<dbReference type="Proteomes" id="UP000824998">
    <property type="component" value="Unassembled WGS sequence"/>
</dbReference>
<keyword evidence="3" id="KW-1185">Reference proteome</keyword>
<feature type="compositionally biased region" description="Polar residues" evidence="1">
    <location>
        <begin position="105"/>
        <end position="117"/>
    </location>
</feature>
<gene>
    <name evidence="2" type="ORF">BJ875DRAFT_206017</name>
</gene>
<evidence type="ECO:0000313" key="3">
    <source>
        <dbReference type="Proteomes" id="UP000824998"/>
    </source>
</evidence>
<evidence type="ECO:0000313" key="2">
    <source>
        <dbReference type="EMBL" id="KAG9229182.1"/>
    </source>
</evidence>
<evidence type="ECO:0000256" key="1">
    <source>
        <dbReference type="SAM" id="MobiDB-lite"/>
    </source>
</evidence>
<dbReference type="EMBL" id="MU251803">
    <property type="protein sequence ID" value="KAG9229182.1"/>
    <property type="molecule type" value="Genomic_DNA"/>
</dbReference>
<sequence length="133" mass="14818">MHFPAHRFCPTENLTRSADLRLWNEEPAGVRSNEEPAGVRSNEEPAGVRSNEEEPAGVRSNEEPAGVRSNESPAPRISEEERWSSPVSPSSSTLRQSRRCMSGTPDRTWTSAASCSRENLARSRLHLTDKRGF</sequence>
<dbReference type="AlphaFoldDB" id="A0A9P8C0S5"/>
<organism evidence="2 3">
    <name type="scientific">Amylocarpus encephaloides</name>
    <dbReference type="NCBI Taxonomy" id="45428"/>
    <lineage>
        <taxon>Eukaryota</taxon>
        <taxon>Fungi</taxon>
        <taxon>Dikarya</taxon>
        <taxon>Ascomycota</taxon>
        <taxon>Pezizomycotina</taxon>
        <taxon>Leotiomycetes</taxon>
        <taxon>Helotiales</taxon>
        <taxon>Helotiales incertae sedis</taxon>
        <taxon>Amylocarpus</taxon>
    </lineage>
</organism>
<feature type="region of interest" description="Disordered" evidence="1">
    <location>
        <begin position="1"/>
        <end position="117"/>
    </location>
</feature>
<accession>A0A9P8C0S5</accession>
<reference evidence="2" key="1">
    <citation type="journal article" date="2021" name="IMA Fungus">
        <title>Genomic characterization of three marine fungi, including Emericellopsis atlantica sp. nov. with signatures of a generalist lifestyle and marine biomass degradation.</title>
        <authorList>
            <person name="Hagestad O.C."/>
            <person name="Hou L."/>
            <person name="Andersen J.H."/>
            <person name="Hansen E.H."/>
            <person name="Altermark B."/>
            <person name="Li C."/>
            <person name="Kuhnert E."/>
            <person name="Cox R.J."/>
            <person name="Crous P.W."/>
            <person name="Spatafora J.W."/>
            <person name="Lail K."/>
            <person name="Amirebrahimi M."/>
            <person name="Lipzen A."/>
            <person name="Pangilinan J."/>
            <person name="Andreopoulos W."/>
            <person name="Hayes R.D."/>
            <person name="Ng V."/>
            <person name="Grigoriev I.V."/>
            <person name="Jackson S.A."/>
            <person name="Sutton T.D.S."/>
            <person name="Dobson A.D.W."/>
            <person name="Rama T."/>
        </authorList>
    </citation>
    <scope>NUCLEOTIDE SEQUENCE</scope>
    <source>
        <strain evidence="2">TRa018bII</strain>
    </source>
</reference>
<feature type="compositionally biased region" description="Low complexity" evidence="1">
    <location>
        <begin position="84"/>
        <end position="95"/>
    </location>
</feature>
<comment type="caution">
    <text evidence="2">The sequence shown here is derived from an EMBL/GenBank/DDBJ whole genome shotgun (WGS) entry which is preliminary data.</text>
</comment>
<name>A0A9P8C0S5_9HELO</name>
<protein>
    <submittedName>
        <fullName evidence="2">Uncharacterized protein</fullName>
    </submittedName>
</protein>